<keyword evidence="1" id="KW-0472">Membrane</keyword>
<dbReference type="AlphaFoldDB" id="A0A9D4Y500"/>
<keyword evidence="1" id="KW-1133">Transmembrane helix</keyword>
<dbReference type="InterPro" id="IPR012093">
    <property type="entry name" value="Pirin"/>
</dbReference>
<keyword evidence="1" id="KW-0812">Transmembrane</keyword>
<feature type="non-terminal residue" evidence="2">
    <location>
        <position position="1"/>
    </location>
</feature>
<gene>
    <name evidence="2" type="ORF">KIW84_035882</name>
</gene>
<dbReference type="EMBL" id="JAMSHJ010000003">
    <property type="protein sequence ID" value="KAI5431914.1"/>
    <property type="molecule type" value="Genomic_DNA"/>
</dbReference>
<comment type="caution">
    <text evidence="2">The sequence shown here is derived from an EMBL/GenBank/DDBJ whole genome shotgun (WGS) entry which is preliminary data.</text>
</comment>
<sequence length="102" mass="11756">QFQDSSLSIHTSMSAFNTPRLVLNKFLAKSQREGQGAIVRRGIGRAELKNFDPFLLLDHFSVSPPGGFPDHPHRGFFFLYIYIIFILFLYLFNNILICISYL</sequence>
<accession>A0A9D4Y500</accession>
<dbReference type="Gene3D" id="2.60.120.10">
    <property type="entry name" value="Jelly Rolls"/>
    <property type="match status" value="1"/>
</dbReference>
<proteinExistence type="predicted"/>
<dbReference type="Gramene" id="Psat03G0588200-T3">
    <property type="protein sequence ID" value="KAI5431914.1"/>
    <property type="gene ID" value="KIW84_035882"/>
</dbReference>
<dbReference type="Proteomes" id="UP001058974">
    <property type="component" value="Chromosome 3"/>
</dbReference>
<reference evidence="2 3" key="1">
    <citation type="journal article" date="2022" name="Nat. Genet.">
        <title>Improved pea reference genome and pan-genome highlight genomic features and evolutionary characteristics.</title>
        <authorList>
            <person name="Yang T."/>
            <person name="Liu R."/>
            <person name="Luo Y."/>
            <person name="Hu S."/>
            <person name="Wang D."/>
            <person name="Wang C."/>
            <person name="Pandey M.K."/>
            <person name="Ge S."/>
            <person name="Xu Q."/>
            <person name="Li N."/>
            <person name="Li G."/>
            <person name="Huang Y."/>
            <person name="Saxena R.K."/>
            <person name="Ji Y."/>
            <person name="Li M."/>
            <person name="Yan X."/>
            <person name="He Y."/>
            <person name="Liu Y."/>
            <person name="Wang X."/>
            <person name="Xiang C."/>
            <person name="Varshney R.K."/>
            <person name="Ding H."/>
            <person name="Gao S."/>
            <person name="Zong X."/>
        </authorList>
    </citation>
    <scope>NUCLEOTIDE SEQUENCE [LARGE SCALE GENOMIC DNA]</scope>
    <source>
        <strain evidence="2 3">cv. Zhongwan 6</strain>
    </source>
</reference>
<dbReference type="InterPro" id="IPR014710">
    <property type="entry name" value="RmlC-like_jellyroll"/>
</dbReference>
<evidence type="ECO:0000313" key="2">
    <source>
        <dbReference type="EMBL" id="KAI5431914.1"/>
    </source>
</evidence>
<evidence type="ECO:0000313" key="3">
    <source>
        <dbReference type="Proteomes" id="UP001058974"/>
    </source>
</evidence>
<feature type="transmembrane region" description="Helical" evidence="1">
    <location>
        <begin position="77"/>
        <end position="99"/>
    </location>
</feature>
<dbReference type="InterPro" id="IPR011051">
    <property type="entry name" value="RmlC_Cupin_sf"/>
</dbReference>
<dbReference type="PANTHER" id="PTHR13903">
    <property type="entry name" value="PIRIN-RELATED"/>
    <property type="match status" value="1"/>
</dbReference>
<dbReference type="PANTHER" id="PTHR13903:SF8">
    <property type="entry name" value="PIRIN"/>
    <property type="match status" value="1"/>
</dbReference>
<dbReference type="SUPFAM" id="SSF51182">
    <property type="entry name" value="RmlC-like cupins"/>
    <property type="match status" value="1"/>
</dbReference>
<protein>
    <submittedName>
        <fullName evidence="2">Pirin-like protein 2, variant 3</fullName>
    </submittedName>
</protein>
<name>A0A9D4Y500_PEA</name>
<organism evidence="2 3">
    <name type="scientific">Pisum sativum</name>
    <name type="common">Garden pea</name>
    <name type="synonym">Lathyrus oleraceus</name>
    <dbReference type="NCBI Taxonomy" id="3888"/>
    <lineage>
        <taxon>Eukaryota</taxon>
        <taxon>Viridiplantae</taxon>
        <taxon>Streptophyta</taxon>
        <taxon>Embryophyta</taxon>
        <taxon>Tracheophyta</taxon>
        <taxon>Spermatophyta</taxon>
        <taxon>Magnoliopsida</taxon>
        <taxon>eudicotyledons</taxon>
        <taxon>Gunneridae</taxon>
        <taxon>Pentapetalae</taxon>
        <taxon>rosids</taxon>
        <taxon>fabids</taxon>
        <taxon>Fabales</taxon>
        <taxon>Fabaceae</taxon>
        <taxon>Papilionoideae</taxon>
        <taxon>50 kb inversion clade</taxon>
        <taxon>NPAAA clade</taxon>
        <taxon>Hologalegina</taxon>
        <taxon>IRL clade</taxon>
        <taxon>Fabeae</taxon>
        <taxon>Lathyrus</taxon>
    </lineage>
</organism>
<keyword evidence="3" id="KW-1185">Reference proteome</keyword>
<evidence type="ECO:0000256" key="1">
    <source>
        <dbReference type="SAM" id="Phobius"/>
    </source>
</evidence>